<evidence type="ECO:0000256" key="1">
    <source>
        <dbReference type="SAM" id="Coils"/>
    </source>
</evidence>
<evidence type="ECO:0000313" key="3">
    <source>
        <dbReference type="EMBL" id="MED6203793.1"/>
    </source>
</evidence>
<reference evidence="3 4" key="1">
    <citation type="journal article" date="2023" name="Plants (Basel)">
        <title>Bridging the Gap: Combining Genomics and Transcriptomics Approaches to Understand Stylosanthes scabra, an Orphan Legume from the Brazilian Caatinga.</title>
        <authorList>
            <person name="Ferreira-Neto J.R.C."/>
            <person name="da Silva M.D."/>
            <person name="Binneck E."/>
            <person name="de Melo N.F."/>
            <person name="da Silva R.H."/>
            <person name="de Melo A.L.T.M."/>
            <person name="Pandolfi V."/>
            <person name="Bustamante F.O."/>
            <person name="Brasileiro-Vidal A.C."/>
            <person name="Benko-Iseppon A.M."/>
        </authorList>
    </citation>
    <scope>NUCLEOTIDE SEQUENCE [LARGE SCALE GENOMIC DNA]</scope>
    <source>
        <tissue evidence="3">Leaves</tissue>
    </source>
</reference>
<dbReference type="EMBL" id="JASCZI010241660">
    <property type="protein sequence ID" value="MED6203793.1"/>
    <property type="molecule type" value="Genomic_DNA"/>
</dbReference>
<protein>
    <submittedName>
        <fullName evidence="3">Uncharacterized protein</fullName>
    </submittedName>
</protein>
<evidence type="ECO:0000313" key="4">
    <source>
        <dbReference type="Proteomes" id="UP001341840"/>
    </source>
</evidence>
<feature type="compositionally biased region" description="Acidic residues" evidence="2">
    <location>
        <begin position="252"/>
        <end position="264"/>
    </location>
</feature>
<keyword evidence="4" id="KW-1185">Reference proteome</keyword>
<feature type="coiled-coil region" evidence="1">
    <location>
        <begin position="285"/>
        <end position="312"/>
    </location>
</feature>
<accession>A0ABU6Y516</accession>
<gene>
    <name evidence="3" type="ORF">PIB30_002555</name>
</gene>
<dbReference type="Proteomes" id="UP001341840">
    <property type="component" value="Unassembled WGS sequence"/>
</dbReference>
<feature type="region of interest" description="Disordered" evidence="2">
    <location>
        <begin position="1"/>
        <end position="27"/>
    </location>
</feature>
<feature type="region of interest" description="Disordered" evidence="2">
    <location>
        <begin position="235"/>
        <end position="283"/>
    </location>
</feature>
<proteinExistence type="predicted"/>
<evidence type="ECO:0000256" key="2">
    <source>
        <dbReference type="SAM" id="MobiDB-lite"/>
    </source>
</evidence>
<sequence length="324" mass="37401">MVRTKTAAKRSRGESSSSVQPPPEGHPQAELYQNMSDFNCYLTTFASRKVISPRYMVSNFFEKYGCPTLLEFLVKQNLVEFVKLNEPYYPDVMAAAYTTLELNISDDDLDLIFKIGKNTYSIDSSKLMELWNLDYSGHALELKDSHIEHEDDYTRFDACALFNIPFDIPKPTVGCLSLDHRLLHYLIVYVLVPRLHNHGLILEEDLDLMWRIAKGKKLNWVIIIATHMRRTKSEEVARGLPMKEINQGQVQEGEEEDQEMDDIQGEPQQAMEEAQEAPPQEQPSMMDLMRELQAINRNIGRLSRRVQRIEQSMGIQGNDEEDQD</sequence>
<comment type="caution">
    <text evidence="3">The sequence shown here is derived from an EMBL/GenBank/DDBJ whole genome shotgun (WGS) entry which is preliminary data.</text>
</comment>
<organism evidence="3 4">
    <name type="scientific">Stylosanthes scabra</name>
    <dbReference type="NCBI Taxonomy" id="79078"/>
    <lineage>
        <taxon>Eukaryota</taxon>
        <taxon>Viridiplantae</taxon>
        <taxon>Streptophyta</taxon>
        <taxon>Embryophyta</taxon>
        <taxon>Tracheophyta</taxon>
        <taxon>Spermatophyta</taxon>
        <taxon>Magnoliopsida</taxon>
        <taxon>eudicotyledons</taxon>
        <taxon>Gunneridae</taxon>
        <taxon>Pentapetalae</taxon>
        <taxon>rosids</taxon>
        <taxon>fabids</taxon>
        <taxon>Fabales</taxon>
        <taxon>Fabaceae</taxon>
        <taxon>Papilionoideae</taxon>
        <taxon>50 kb inversion clade</taxon>
        <taxon>dalbergioids sensu lato</taxon>
        <taxon>Dalbergieae</taxon>
        <taxon>Pterocarpus clade</taxon>
        <taxon>Stylosanthes</taxon>
    </lineage>
</organism>
<keyword evidence="1" id="KW-0175">Coiled coil</keyword>
<feature type="compositionally biased region" description="Low complexity" evidence="2">
    <location>
        <begin position="265"/>
        <end position="283"/>
    </location>
</feature>
<name>A0ABU6Y516_9FABA</name>
<feature type="compositionally biased region" description="Basic residues" evidence="2">
    <location>
        <begin position="1"/>
        <end position="10"/>
    </location>
</feature>